<evidence type="ECO:0000256" key="1">
    <source>
        <dbReference type="SAM" id="MobiDB-lite"/>
    </source>
</evidence>
<gene>
    <name evidence="2" type="ORF">SASPL_110328</name>
</gene>
<feature type="region of interest" description="Disordered" evidence="1">
    <location>
        <begin position="154"/>
        <end position="176"/>
    </location>
</feature>
<organism evidence="2">
    <name type="scientific">Salvia splendens</name>
    <name type="common">Scarlet sage</name>
    <dbReference type="NCBI Taxonomy" id="180675"/>
    <lineage>
        <taxon>Eukaryota</taxon>
        <taxon>Viridiplantae</taxon>
        <taxon>Streptophyta</taxon>
        <taxon>Embryophyta</taxon>
        <taxon>Tracheophyta</taxon>
        <taxon>Spermatophyta</taxon>
        <taxon>Magnoliopsida</taxon>
        <taxon>eudicotyledons</taxon>
        <taxon>Gunneridae</taxon>
        <taxon>Pentapetalae</taxon>
        <taxon>asterids</taxon>
        <taxon>lamiids</taxon>
        <taxon>Lamiales</taxon>
        <taxon>Lamiaceae</taxon>
        <taxon>Nepetoideae</taxon>
        <taxon>Mentheae</taxon>
        <taxon>Salviinae</taxon>
        <taxon>Salvia</taxon>
        <taxon>Salvia subgen. Calosphace</taxon>
        <taxon>core Calosphace</taxon>
    </lineage>
</organism>
<feature type="compositionally biased region" description="Pro residues" evidence="1">
    <location>
        <begin position="31"/>
        <end position="73"/>
    </location>
</feature>
<comment type="caution">
    <text evidence="2">The sequence shown here is derived from an EMBL/GenBank/DDBJ whole genome shotgun (WGS) entry which is preliminary data.</text>
</comment>
<sequence>MKSNKKSLQTPETPAPPSSPPCSSPTSSRSTPPPPSTAALPPPHPSHPRTPPPAPHRRPPAPPSSLPPVPPPSQTYLAPQPPESQDSPLPFRSLAESSPECRDSPMRAFPSGATAATLCRRLPERALERWISPETGRELWPCRSCRWDRRFGDGKKGRRSGGATRNGEASGTSRTDSSLTRCRTWICGCCCFFGNSVYCDCWRPRLPFLEILRGN</sequence>
<evidence type="ECO:0000313" key="2">
    <source>
        <dbReference type="EMBL" id="KAG6426112.1"/>
    </source>
</evidence>
<dbReference type="Proteomes" id="UP000298416">
    <property type="component" value="Unassembled WGS sequence"/>
</dbReference>
<feature type="region of interest" description="Disordered" evidence="1">
    <location>
        <begin position="1"/>
        <end position="109"/>
    </location>
</feature>
<accession>A0A8X8Y8M9</accession>
<keyword evidence="3" id="KW-1185">Reference proteome</keyword>
<reference evidence="2" key="2">
    <citation type="submission" date="2020-08" db="EMBL/GenBank/DDBJ databases">
        <title>Plant Genome Project.</title>
        <authorList>
            <person name="Zhang R.-G."/>
        </authorList>
    </citation>
    <scope>NUCLEOTIDE SEQUENCE</scope>
    <source>
        <strain evidence="2">Huo1</strain>
        <tissue evidence="2">Leaf</tissue>
    </source>
</reference>
<feature type="compositionally biased region" description="Polar residues" evidence="1">
    <location>
        <begin position="167"/>
        <end position="176"/>
    </location>
</feature>
<name>A0A8X8Y8M9_SALSN</name>
<proteinExistence type="predicted"/>
<protein>
    <submittedName>
        <fullName evidence="2">Uncharacterized protein</fullName>
    </submittedName>
</protein>
<reference evidence="2" key="1">
    <citation type="submission" date="2018-01" db="EMBL/GenBank/DDBJ databases">
        <authorList>
            <person name="Mao J.F."/>
        </authorList>
    </citation>
    <scope>NUCLEOTIDE SEQUENCE</scope>
    <source>
        <strain evidence="2">Huo1</strain>
        <tissue evidence="2">Leaf</tissue>
    </source>
</reference>
<feature type="compositionally biased region" description="Pro residues" evidence="1">
    <location>
        <begin position="13"/>
        <end position="23"/>
    </location>
</feature>
<dbReference type="EMBL" id="PNBA02000004">
    <property type="protein sequence ID" value="KAG6426112.1"/>
    <property type="molecule type" value="Genomic_DNA"/>
</dbReference>
<dbReference type="AlphaFoldDB" id="A0A8X8Y8M9"/>
<evidence type="ECO:0000313" key="3">
    <source>
        <dbReference type="Proteomes" id="UP000298416"/>
    </source>
</evidence>
<feature type="compositionally biased region" description="Polar residues" evidence="1">
    <location>
        <begin position="1"/>
        <end position="12"/>
    </location>
</feature>